<evidence type="ECO:0000313" key="1">
    <source>
        <dbReference type="EMBL" id="MBI6885144.1"/>
    </source>
</evidence>
<dbReference type="AlphaFoldDB" id="A0A8I1JKV8"/>
<gene>
    <name evidence="1" type="ORF">JEU22_14610</name>
</gene>
<protein>
    <recommendedName>
        <fullName evidence="3">Lipoprotein</fullName>
    </recommendedName>
</protein>
<accession>A0A8I1JKV8</accession>
<dbReference type="EMBL" id="JAEHTE010000015">
    <property type="protein sequence ID" value="MBI6885144.1"/>
    <property type="molecule type" value="Genomic_DNA"/>
</dbReference>
<comment type="caution">
    <text evidence="1">The sequence shown here is derived from an EMBL/GenBank/DDBJ whole genome shotgun (WGS) entry which is preliminary data.</text>
</comment>
<dbReference type="PROSITE" id="PS51257">
    <property type="entry name" value="PROKAR_LIPOPROTEIN"/>
    <property type="match status" value="1"/>
</dbReference>
<organism evidence="1 2">
    <name type="scientific">Pseudomonas putida</name>
    <name type="common">Arthrobacter siderocapsulatus</name>
    <dbReference type="NCBI Taxonomy" id="303"/>
    <lineage>
        <taxon>Bacteria</taxon>
        <taxon>Pseudomonadati</taxon>
        <taxon>Pseudomonadota</taxon>
        <taxon>Gammaproteobacteria</taxon>
        <taxon>Pseudomonadales</taxon>
        <taxon>Pseudomonadaceae</taxon>
        <taxon>Pseudomonas</taxon>
    </lineage>
</organism>
<dbReference type="RefSeq" id="WP_198747547.1">
    <property type="nucleotide sequence ID" value="NZ_JAEHTE010000015.1"/>
</dbReference>
<dbReference type="Proteomes" id="UP000637061">
    <property type="component" value="Unassembled WGS sequence"/>
</dbReference>
<evidence type="ECO:0008006" key="3">
    <source>
        <dbReference type="Google" id="ProtNLM"/>
    </source>
</evidence>
<name>A0A8I1JKV8_PSEPU</name>
<sequence length="109" mass="12167">MKSIIRLSIFYSVLILAGCGQPKIDASDAESLEASLASLYQRLPIEESNLLKLNMEALNGYFQRRVYKGEAVEDAQREYLAMLDGKTPADINEKVDELSPFGVSRPIKN</sequence>
<dbReference type="Pfam" id="PF20404">
    <property type="entry name" value="DUF6694"/>
    <property type="match status" value="1"/>
</dbReference>
<evidence type="ECO:0000313" key="2">
    <source>
        <dbReference type="Proteomes" id="UP000637061"/>
    </source>
</evidence>
<proteinExistence type="predicted"/>
<dbReference type="InterPro" id="IPR046516">
    <property type="entry name" value="DUF6694"/>
</dbReference>
<reference evidence="1" key="1">
    <citation type="submission" date="2020-12" db="EMBL/GenBank/DDBJ databases">
        <title>Enhanced detection system for hospital associated transmission using whole genome sequencing surveillance.</title>
        <authorList>
            <person name="Harrison L.H."/>
            <person name="Van Tyne D."/>
            <person name="Marsh J.W."/>
            <person name="Griffith M.P."/>
            <person name="Snyder D.J."/>
            <person name="Cooper V.S."/>
            <person name="Mustapha M."/>
        </authorList>
    </citation>
    <scope>NUCLEOTIDE SEQUENCE</scope>
    <source>
        <strain evidence="1">PSB00042</strain>
    </source>
</reference>